<feature type="transmembrane region" description="Helical" evidence="2">
    <location>
        <begin position="674"/>
        <end position="696"/>
    </location>
</feature>
<dbReference type="EMBL" id="JACHWP010000003">
    <property type="protein sequence ID" value="MBB3023261.1"/>
    <property type="molecule type" value="Genomic_DNA"/>
</dbReference>
<dbReference type="AlphaFoldDB" id="A0A839QZ73"/>
<feature type="transmembrane region" description="Helical" evidence="2">
    <location>
        <begin position="223"/>
        <end position="240"/>
    </location>
</feature>
<sequence length="739" mass="74092">MMPDFSLGTDVLWSLIALAVVSAALIVVPLVLERRGAARPDSTLRLALADLLNAAARPALIGGVIIAVLLLVVPGGMDVRFIRAGALLVGILVGVLTTWRMITPLASAVPPVDAADAPEPGSGEPGTAAAETAAPDTSALGAAGLLTAIAVFLLQASAGIPLITAAGGLALFLAALQAVRSVTGVGAISAHLLVGVLEREEKVAPGASAERADAALDRASGTLLRAVLALLLPGAVITAGGPLIGVHAVILGLIGVIAIQVAAVLPHLLGRLFPQSAVLRTAIGAGIPLAGLIAGLVLWLPSRYSQLRMAQAGHGFYDDPLLLSMFVSPNPDGSPPAPLNRDVLEPQMEEMARNFHQFQEGLDDSPAVQRVADEIVLHGQNPSALIGIALGIGALSALAIAVLSHRITAGELVQRQARTGRTGHIGAQLAGFGTTALVVTVSGAVLAAAGTGLLVLTTGNREFALMLTLAAALAAAVVLSALGEARSRVLTGAVLGGALIGLLVPISNVLGGTKRLPVLWEDRALRSDALSSPTILAGGLLGLVSAAILAGLLAEALRRTTADSVLDARDAADSGADAPLESRAVRGRTLALVPVLLAPAGISVAAFGIGGAALQSYVAVLAAAAATLTVVAAVRERTAVAALAEYHADRFGGRGSWGHSAVTVDAASARVTALIAQATAAGVAAAAILAAVLAPFVAQVGSDGSSPILRLLIAVCGVLVIVGMWAQVRGVKEPDLRDD</sequence>
<accession>A0A839QZ73</accession>
<feature type="transmembrane region" description="Helical" evidence="2">
    <location>
        <begin position="384"/>
        <end position="404"/>
    </location>
</feature>
<organism evidence="3 4">
    <name type="scientific">Helcobacillus massiliensis</name>
    <dbReference type="NCBI Taxonomy" id="521392"/>
    <lineage>
        <taxon>Bacteria</taxon>
        <taxon>Bacillati</taxon>
        <taxon>Actinomycetota</taxon>
        <taxon>Actinomycetes</taxon>
        <taxon>Micrococcales</taxon>
        <taxon>Dermabacteraceae</taxon>
        <taxon>Helcobacillus</taxon>
    </lineage>
</organism>
<feature type="transmembrane region" description="Helical" evidence="2">
    <location>
        <begin position="145"/>
        <end position="173"/>
    </location>
</feature>
<feature type="transmembrane region" description="Helical" evidence="2">
    <location>
        <begin position="463"/>
        <end position="482"/>
    </location>
</feature>
<feature type="transmembrane region" description="Helical" evidence="2">
    <location>
        <begin position="277"/>
        <end position="300"/>
    </location>
</feature>
<feature type="transmembrane region" description="Helical" evidence="2">
    <location>
        <begin position="12"/>
        <end position="32"/>
    </location>
</feature>
<evidence type="ECO:0000313" key="4">
    <source>
        <dbReference type="Proteomes" id="UP000568050"/>
    </source>
</evidence>
<feature type="region of interest" description="Disordered" evidence="1">
    <location>
        <begin position="113"/>
        <end position="133"/>
    </location>
</feature>
<dbReference type="RefSeq" id="WP_259922677.1">
    <property type="nucleotide sequence ID" value="NZ_JALXMB010000001.1"/>
</dbReference>
<feature type="transmembrane region" description="Helical" evidence="2">
    <location>
        <begin position="246"/>
        <end position="265"/>
    </location>
</feature>
<keyword evidence="2" id="KW-1133">Transmembrane helix</keyword>
<feature type="transmembrane region" description="Helical" evidence="2">
    <location>
        <begin position="489"/>
        <end position="510"/>
    </location>
</feature>
<protein>
    <submittedName>
        <fullName evidence="3">Uncharacterized protein</fullName>
    </submittedName>
</protein>
<feature type="transmembrane region" description="Helical" evidence="2">
    <location>
        <begin position="425"/>
        <end position="457"/>
    </location>
</feature>
<dbReference type="Proteomes" id="UP000568050">
    <property type="component" value="Unassembled WGS sequence"/>
</dbReference>
<name>A0A839QZ73_9MICO</name>
<evidence type="ECO:0000256" key="1">
    <source>
        <dbReference type="SAM" id="MobiDB-lite"/>
    </source>
</evidence>
<feature type="transmembrane region" description="Helical" evidence="2">
    <location>
        <begin position="530"/>
        <end position="554"/>
    </location>
</feature>
<keyword evidence="2" id="KW-0472">Membrane</keyword>
<feature type="transmembrane region" description="Helical" evidence="2">
    <location>
        <begin position="52"/>
        <end position="72"/>
    </location>
</feature>
<feature type="transmembrane region" description="Helical" evidence="2">
    <location>
        <begin position="84"/>
        <end position="102"/>
    </location>
</feature>
<keyword evidence="2" id="KW-0812">Transmembrane</keyword>
<keyword evidence="4" id="KW-1185">Reference proteome</keyword>
<proteinExistence type="predicted"/>
<comment type="caution">
    <text evidence="3">The sequence shown here is derived from an EMBL/GenBank/DDBJ whole genome shotgun (WGS) entry which is preliminary data.</text>
</comment>
<evidence type="ECO:0000313" key="3">
    <source>
        <dbReference type="EMBL" id="MBB3023261.1"/>
    </source>
</evidence>
<feature type="transmembrane region" description="Helical" evidence="2">
    <location>
        <begin position="708"/>
        <end position="728"/>
    </location>
</feature>
<gene>
    <name evidence="3" type="ORF">FHX50_001546</name>
</gene>
<feature type="transmembrane region" description="Helical" evidence="2">
    <location>
        <begin position="616"/>
        <end position="634"/>
    </location>
</feature>
<evidence type="ECO:0000256" key="2">
    <source>
        <dbReference type="SAM" id="Phobius"/>
    </source>
</evidence>
<feature type="transmembrane region" description="Helical" evidence="2">
    <location>
        <begin position="590"/>
        <end position="610"/>
    </location>
</feature>
<reference evidence="3 4" key="1">
    <citation type="submission" date="2020-08" db="EMBL/GenBank/DDBJ databases">
        <title>Sequencing the genomes of 1000 actinobacteria strains.</title>
        <authorList>
            <person name="Klenk H.-P."/>
        </authorList>
    </citation>
    <scope>NUCLEOTIDE SEQUENCE [LARGE SCALE GENOMIC DNA]</scope>
    <source>
        <strain evidence="3 4">DSM 23040</strain>
    </source>
</reference>